<dbReference type="EMBL" id="MCBR01018211">
    <property type="protein sequence ID" value="RKF58571.1"/>
    <property type="molecule type" value="Genomic_DNA"/>
</dbReference>
<evidence type="ECO:0000256" key="1">
    <source>
        <dbReference type="SAM" id="MobiDB-lite"/>
    </source>
</evidence>
<dbReference type="AlphaFoldDB" id="A0A420HMA3"/>
<evidence type="ECO:0000313" key="3">
    <source>
        <dbReference type="Proteomes" id="UP000285405"/>
    </source>
</evidence>
<comment type="caution">
    <text evidence="2">The sequence shown here is derived from an EMBL/GenBank/DDBJ whole genome shotgun (WGS) entry which is preliminary data.</text>
</comment>
<evidence type="ECO:0000313" key="2">
    <source>
        <dbReference type="EMBL" id="RKF58571.1"/>
    </source>
</evidence>
<protein>
    <submittedName>
        <fullName evidence="2">Uncharacterized protein</fullName>
    </submittedName>
</protein>
<sequence>MSRLVDPSTAHGRTQSLNLRSAHTNSDKLVTSAVSVLDLGEPGSSDRTRSWHFLSLTLRNRSPSFHLTPPGLGPETERSREKPFAISSKCSRHSTIVKMELVYSCALCATGNKVNEQSLWFAARIPSQFINPTPSHPLTRCGERGFITRGHSPGSEFPGETPGWAEWGWLTQYGNVT</sequence>
<gene>
    <name evidence="2" type="ORF">GcC1_182048</name>
</gene>
<proteinExistence type="predicted"/>
<reference evidence="2 3" key="1">
    <citation type="journal article" date="2018" name="BMC Genomics">
        <title>Comparative genome analyses reveal sequence features reflecting distinct modes of host-adaptation between dicot and monocot powdery mildew.</title>
        <authorList>
            <person name="Wu Y."/>
            <person name="Ma X."/>
            <person name="Pan Z."/>
            <person name="Kale S.D."/>
            <person name="Song Y."/>
            <person name="King H."/>
            <person name="Zhang Q."/>
            <person name="Presley C."/>
            <person name="Deng X."/>
            <person name="Wei C.I."/>
            <person name="Xiao S."/>
        </authorList>
    </citation>
    <scope>NUCLEOTIDE SEQUENCE [LARGE SCALE GENOMIC DNA]</scope>
    <source>
        <strain evidence="2">UCSC1</strain>
    </source>
</reference>
<organism evidence="2 3">
    <name type="scientific">Golovinomyces cichoracearum</name>
    <dbReference type="NCBI Taxonomy" id="62708"/>
    <lineage>
        <taxon>Eukaryota</taxon>
        <taxon>Fungi</taxon>
        <taxon>Dikarya</taxon>
        <taxon>Ascomycota</taxon>
        <taxon>Pezizomycotina</taxon>
        <taxon>Leotiomycetes</taxon>
        <taxon>Erysiphales</taxon>
        <taxon>Erysiphaceae</taxon>
        <taxon>Golovinomyces</taxon>
    </lineage>
</organism>
<feature type="region of interest" description="Disordered" evidence="1">
    <location>
        <begin position="1"/>
        <end position="23"/>
    </location>
</feature>
<feature type="compositionally biased region" description="Polar residues" evidence="1">
    <location>
        <begin position="11"/>
        <end position="23"/>
    </location>
</feature>
<dbReference type="Proteomes" id="UP000285405">
    <property type="component" value="Unassembled WGS sequence"/>
</dbReference>
<accession>A0A420HMA3</accession>
<name>A0A420HMA3_9PEZI</name>